<protein>
    <submittedName>
        <fullName evidence="1">Uncharacterized protein</fullName>
    </submittedName>
</protein>
<name>A0ACB8BUJ9_9AGAM</name>
<keyword evidence="2" id="KW-1185">Reference proteome</keyword>
<reference evidence="1" key="1">
    <citation type="journal article" date="2021" name="New Phytol.">
        <title>Evolutionary innovations through gain and loss of genes in the ectomycorrhizal Boletales.</title>
        <authorList>
            <person name="Wu G."/>
            <person name="Miyauchi S."/>
            <person name="Morin E."/>
            <person name="Kuo A."/>
            <person name="Drula E."/>
            <person name="Varga T."/>
            <person name="Kohler A."/>
            <person name="Feng B."/>
            <person name="Cao Y."/>
            <person name="Lipzen A."/>
            <person name="Daum C."/>
            <person name="Hundley H."/>
            <person name="Pangilinan J."/>
            <person name="Johnson J."/>
            <person name="Barry K."/>
            <person name="LaButti K."/>
            <person name="Ng V."/>
            <person name="Ahrendt S."/>
            <person name="Min B."/>
            <person name="Choi I.G."/>
            <person name="Park H."/>
            <person name="Plett J.M."/>
            <person name="Magnuson J."/>
            <person name="Spatafora J.W."/>
            <person name="Nagy L.G."/>
            <person name="Henrissat B."/>
            <person name="Grigoriev I.V."/>
            <person name="Yang Z.L."/>
            <person name="Xu J."/>
            <person name="Martin F.M."/>
        </authorList>
    </citation>
    <scope>NUCLEOTIDE SEQUENCE</scope>
    <source>
        <strain evidence="1">KUC20120723A-06</strain>
    </source>
</reference>
<dbReference type="EMBL" id="MU266342">
    <property type="protein sequence ID" value="KAH7929379.1"/>
    <property type="molecule type" value="Genomic_DNA"/>
</dbReference>
<evidence type="ECO:0000313" key="1">
    <source>
        <dbReference type="EMBL" id="KAH7929379.1"/>
    </source>
</evidence>
<proteinExistence type="predicted"/>
<evidence type="ECO:0000313" key="2">
    <source>
        <dbReference type="Proteomes" id="UP000790709"/>
    </source>
</evidence>
<organism evidence="1 2">
    <name type="scientific">Leucogyrophana mollusca</name>
    <dbReference type="NCBI Taxonomy" id="85980"/>
    <lineage>
        <taxon>Eukaryota</taxon>
        <taxon>Fungi</taxon>
        <taxon>Dikarya</taxon>
        <taxon>Basidiomycota</taxon>
        <taxon>Agaricomycotina</taxon>
        <taxon>Agaricomycetes</taxon>
        <taxon>Agaricomycetidae</taxon>
        <taxon>Boletales</taxon>
        <taxon>Boletales incertae sedis</taxon>
        <taxon>Leucogyrophana</taxon>
    </lineage>
</organism>
<accession>A0ACB8BUJ9</accession>
<gene>
    <name evidence="1" type="ORF">BV22DRAFT_134394</name>
</gene>
<comment type="caution">
    <text evidence="1">The sequence shown here is derived from an EMBL/GenBank/DDBJ whole genome shotgun (WGS) entry which is preliminary data.</text>
</comment>
<dbReference type="Proteomes" id="UP000790709">
    <property type="component" value="Unassembled WGS sequence"/>
</dbReference>
<sequence length="152" mass="16833">MWRWRRKAGTRVQTLSMYASKLQYEAKANARGACIWCQMTVKHSFFSDMCRAAETRGRSYVARITHPVGVSLKDGGAEKRKTERRGSQETSYDPISALNLDPSLSFLSVGPLGIADMSGGRNNRPAEPKPTDAQFGNDSIHTVNGRQPQGRS</sequence>